<organism evidence="1">
    <name type="scientific">Arundo donax</name>
    <name type="common">Giant reed</name>
    <name type="synonym">Donax arundinaceus</name>
    <dbReference type="NCBI Taxonomy" id="35708"/>
    <lineage>
        <taxon>Eukaryota</taxon>
        <taxon>Viridiplantae</taxon>
        <taxon>Streptophyta</taxon>
        <taxon>Embryophyta</taxon>
        <taxon>Tracheophyta</taxon>
        <taxon>Spermatophyta</taxon>
        <taxon>Magnoliopsida</taxon>
        <taxon>Liliopsida</taxon>
        <taxon>Poales</taxon>
        <taxon>Poaceae</taxon>
        <taxon>PACMAD clade</taxon>
        <taxon>Arundinoideae</taxon>
        <taxon>Arundineae</taxon>
        <taxon>Arundo</taxon>
    </lineage>
</organism>
<name>A0A0A8XV68_ARUDO</name>
<dbReference type="EMBL" id="GBRH01280114">
    <property type="protein sequence ID" value="JAD17781.1"/>
    <property type="molecule type" value="Transcribed_RNA"/>
</dbReference>
<protein>
    <submittedName>
        <fullName evidence="1">Uncharacterized protein</fullName>
    </submittedName>
</protein>
<proteinExistence type="predicted"/>
<reference evidence="1" key="1">
    <citation type="submission" date="2014-09" db="EMBL/GenBank/DDBJ databases">
        <authorList>
            <person name="Magalhaes I.L.F."/>
            <person name="Oliveira U."/>
            <person name="Santos F.R."/>
            <person name="Vidigal T.H.D.A."/>
            <person name="Brescovit A.D."/>
            <person name="Santos A.J."/>
        </authorList>
    </citation>
    <scope>NUCLEOTIDE SEQUENCE</scope>
    <source>
        <tissue evidence="1">Shoot tissue taken approximately 20 cm above the soil surface</tissue>
    </source>
</reference>
<dbReference type="AlphaFoldDB" id="A0A0A8XV68"/>
<accession>A0A0A8XV68</accession>
<evidence type="ECO:0000313" key="1">
    <source>
        <dbReference type="EMBL" id="JAD17781.1"/>
    </source>
</evidence>
<reference evidence="1" key="2">
    <citation type="journal article" date="2015" name="Data Brief">
        <title>Shoot transcriptome of the giant reed, Arundo donax.</title>
        <authorList>
            <person name="Barrero R.A."/>
            <person name="Guerrero F.D."/>
            <person name="Moolhuijzen P."/>
            <person name="Goolsby J.A."/>
            <person name="Tidwell J."/>
            <person name="Bellgard S.E."/>
            <person name="Bellgard M.I."/>
        </authorList>
    </citation>
    <scope>NUCLEOTIDE SEQUENCE</scope>
    <source>
        <tissue evidence="1">Shoot tissue taken approximately 20 cm above the soil surface</tissue>
    </source>
</reference>
<sequence length="35" mass="3894">MVGPFECSHDLIWCSKFPVDLSCSCSFQPSAVLQM</sequence>